<organism evidence="2 3">
    <name type="scientific">Paraclostridium ghonii</name>
    <dbReference type="NCBI Taxonomy" id="29358"/>
    <lineage>
        <taxon>Bacteria</taxon>
        <taxon>Bacillati</taxon>
        <taxon>Bacillota</taxon>
        <taxon>Clostridia</taxon>
        <taxon>Peptostreptococcales</taxon>
        <taxon>Peptostreptococcaceae</taxon>
        <taxon>Paraclostridium</taxon>
    </lineage>
</organism>
<sequence>MTDNYELKIKNYINELFESEPKTRMTEEFKEELLANLLDKYYDLLESNVDDELAYNKVISNIGNIDDLFERDVINITKDSCDRKKSAKFTSIAVMMYILSPVSVIIFEDIGMDTIGIVIMFSLIAGATGLLIYNNMTKAQYLKQDDTLVEEFKEWKSTTAKTRRVRNSVSSAMWSVIIAIYLLLSIITGAWDITWILFVIGTALQKIIKAYFEYKELD</sequence>
<reference evidence="2 3" key="1">
    <citation type="submission" date="2023-07" db="EMBL/GenBank/DDBJ databases">
        <title>Genomic Encyclopedia of Type Strains, Phase IV (KMG-IV): sequencing the most valuable type-strain genomes for metagenomic binning, comparative biology and taxonomic classification.</title>
        <authorList>
            <person name="Goeker M."/>
        </authorList>
    </citation>
    <scope>NUCLEOTIDE SEQUENCE [LARGE SCALE GENOMIC DNA]</scope>
    <source>
        <strain evidence="2 3">DSM 15049</strain>
    </source>
</reference>
<name>A0ABU0N2H7_9FIRM</name>
<dbReference type="InterPro" id="IPR047928">
    <property type="entry name" value="Perm_prefix_1"/>
</dbReference>
<evidence type="ECO:0000313" key="2">
    <source>
        <dbReference type="EMBL" id="MDQ0557365.1"/>
    </source>
</evidence>
<feature type="transmembrane region" description="Helical" evidence="1">
    <location>
        <begin position="169"/>
        <end position="187"/>
    </location>
</feature>
<evidence type="ECO:0000256" key="1">
    <source>
        <dbReference type="SAM" id="Phobius"/>
    </source>
</evidence>
<protein>
    <recommendedName>
        <fullName evidence="4">DUF1700 domain-containing protein</fullName>
    </recommendedName>
</protein>
<dbReference type="Proteomes" id="UP001232584">
    <property type="component" value="Unassembled WGS sequence"/>
</dbReference>
<evidence type="ECO:0008006" key="4">
    <source>
        <dbReference type="Google" id="ProtNLM"/>
    </source>
</evidence>
<keyword evidence="1" id="KW-0472">Membrane</keyword>
<dbReference type="NCBIfam" id="NF038403">
    <property type="entry name" value="perm_prefix_1"/>
    <property type="match status" value="1"/>
</dbReference>
<keyword evidence="1" id="KW-0812">Transmembrane</keyword>
<feature type="transmembrane region" description="Helical" evidence="1">
    <location>
        <begin position="89"/>
        <end position="108"/>
    </location>
</feature>
<keyword evidence="3" id="KW-1185">Reference proteome</keyword>
<proteinExistence type="predicted"/>
<evidence type="ECO:0000313" key="3">
    <source>
        <dbReference type="Proteomes" id="UP001232584"/>
    </source>
</evidence>
<accession>A0ABU0N2H7</accession>
<comment type="caution">
    <text evidence="2">The sequence shown here is derived from an EMBL/GenBank/DDBJ whole genome shotgun (WGS) entry which is preliminary data.</text>
</comment>
<keyword evidence="1" id="KW-1133">Transmembrane helix</keyword>
<dbReference type="RefSeq" id="WP_307508269.1">
    <property type="nucleotide sequence ID" value="NZ_BAAACE010000005.1"/>
</dbReference>
<feature type="transmembrane region" description="Helical" evidence="1">
    <location>
        <begin position="114"/>
        <end position="133"/>
    </location>
</feature>
<gene>
    <name evidence="2" type="ORF">QOZ92_002491</name>
</gene>
<dbReference type="EMBL" id="JAUSWG010000010">
    <property type="protein sequence ID" value="MDQ0557365.1"/>
    <property type="molecule type" value="Genomic_DNA"/>
</dbReference>